<protein>
    <recommendedName>
        <fullName evidence="3">DUF2867 domain-containing protein</fullName>
    </recommendedName>
</protein>
<gene>
    <name evidence="1" type="ORF">J2X26_003537</name>
</gene>
<dbReference type="Proteomes" id="UP001239626">
    <property type="component" value="Unassembled WGS sequence"/>
</dbReference>
<dbReference type="Pfam" id="PF11066">
    <property type="entry name" value="DUF2867"/>
    <property type="match status" value="1"/>
</dbReference>
<comment type="caution">
    <text evidence="1">The sequence shown here is derived from an EMBL/GenBank/DDBJ whole genome shotgun (WGS) entry which is preliminary data.</text>
</comment>
<dbReference type="InterPro" id="IPR021295">
    <property type="entry name" value="DUF2867"/>
</dbReference>
<evidence type="ECO:0008006" key="3">
    <source>
        <dbReference type="Google" id="ProtNLM"/>
    </source>
</evidence>
<reference evidence="1 2" key="1">
    <citation type="submission" date="2023-07" db="EMBL/GenBank/DDBJ databases">
        <title>Sorghum-associated microbial communities from plants grown in Nebraska, USA.</title>
        <authorList>
            <person name="Schachtman D."/>
        </authorList>
    </citation>
    <scope>NUCLEOTIDE SEQUENCE [LARGE SCALE GENOMIC DNA]</scope>
    <source>
        <strain evidence="1 2">BE332</strain>
    </source>
</reference>
<organism evidence="1 2">
    <name type="scientific">Cellulomonas humilata</name>
    <dbReference type="NCBI Taxonomy" id="144055"/>
    <lineage>
        <taxon>Bacteria</taxon>
        <taxon>Bacillati</taxon>
        <taxon>Actinomycetota</taxon>
        <taxon>Actinomycetes</taxon>
        <taxon>Micrococcales</taxon>
        <taxon>Cellulomonadaceae</taxon>
        <taxon>Cellulomonas</taxon>
    </lineage>
</organism>
<proteinExistence type="predicted"/>
<dbReference type="EMBL" id="JAUSVB010000005">
    <property type="protein sequence ID" value="MDQ0375207.1"/>
    <property type="molecule type" value="Genomic_DNA"/>
</dbReference>
<accession>A0ABU0EIV6</accession>
<sequence>MRLADTEFTSRPWRVHDVAPDFALEDVWELPTPGGPDDLDRLVHAFAGGDGSAVRGGIVGFLFAARWKLGELFGWDAPGKGVGDRVHSLRERLPSDLADGPRGPDVASLPFTSVFQTHDEWVAELANGTVHALMHIGWVPDEAGVYRAQMSALVRPNGWGGRLYMALIAPLRRTIVYPRMLRAIGRRWQEPARA</sequence>
<evidence type="ECO:0000313" key="2">
    <source>
        <dbReference type="Proteomes" id="UP001239626"/>
    </source>
</evidence>
<evidence type="ECO:0000313" key="1">
    <source>
        <dbReference type="EMBL" id="MDQ0375207.1"/>
    </source>
</evidence>
<keyword evidence="2" id="KW-1185">Reference proteome</keyword>
<name>A0ABU0EIV6_9CELL</name>
<dbReference type="RefSeq" id="WP_307494014.1">
    <property type="nucleotide sequence ID" value="NZ_JAUSVB010000005.1"/>
</dbReference>